<evidence type="ECO:0000256" key="12">
    <source>
        <dbReference type="PIRSR" id="PIRSR006816-1"/>
    </source>
</evidence>
<dbReference type="CDD" id="cd06218">
    <property type="entry name" value="DHOD_e_trans"/>
    <property type="match status" value="1"/>
</dbReference>
<dbReference type="InterPro" id="IPR012165">
    <property type="entry name" value="Cyt_c3_hydrogenase_gsu"/>
</dbReference>
<dbReference type="GO" id="GO:0050660">
    <property type="term" value="F:flavin adenine dinucleotide binding"/>
    <property type="evidence" value="ECO:0007669"/>
    <property type="project" value="InterPro"/>
</dbReference>
<evidence type="ECO:0000256" key="1">
    <source>
        <dbReference type="ARBA" id="ARBA00006422"/>
    </source>
</evidence>
<evidence type="ECO:0000256" key="4">
    <source>
        <dbReference type="ARBA" id="ARBA00022714"/>
    </source>
</evidence>
<dbReference type="Proteomes" id="UP000008541">
    <property type="component" value="Chromosome"/>
</dbReference>
<evidence type="ECO:0000256" key="10">
    <source>
        <dbReference type="ARBA" id="ARBA00023014"/>
    </source>
</evidence>
<comment type="function">
    <text evidence="11">Responsible for channeling the electrons from the oxidation of dihydroorotate from the FMN redox center in the PyrD type B subunit to the ultimate electron acceptor NAD(+).</text>
</comment>
<dbReference type="PROSITE" id="PS51384">
    <property type="entry name" value="FAD_FR"/>
    <property type="match status" value="1"/>
</dbReference>
<dbReference type="SUPFAM" id="SSF52343">
    <property type="entry name" value="Ferredoxin reductase-like, C-terminal NADP-linked domain"/>
    <property type="match status" value="1"/>
</dbReference>
<dbReference type="InterPro" id="IPR017938">
    <property type="entry name" value="Riboflavin_synthase-like_b-brl"/>
</dbReference>
<dbReference type="GO" id="GO:0044205">
    <property type="term" value="P:'de novo' UMP biosynthetic process"/>
    <property type="evidence" value="ECO:0007669"/>
    <property type="project" value="UniProtKB-UniRule"/>
</dbReference>
<dbReference type="SUPFAM" id="SSF63380">
    <property type="entry name" value="Riboflavin synthase domain-like"/>
    <property type="match status" value="1"/>
</dbReference>
<protein>
    <recommendedName>
        <fullName evidence="11">Dihydroorotate dehydrogenase B (NAD(+)), electron transfer subunit</fullName>
    </recommendedName>
    <alternativeName>
        <fullName evidence="11">Dihydroorotate oxidase B, electron transfer subunit</fullName>
    </alternativeName>
</protein>
<dbReference type="KEGG" id="cbb:CLD_1294"/>
<dbReference type="InterPro" id="IPR037117">
    <property type="entry name" value="Dihydroorotate_DH_ele_sf"/>
</dbReference>
<keyword evidence="3 11" id="KW-0285">Flavoprotein</keyword>
<dbReference type="InterPro" id="IPR008333">
    <property type="entry name" value="Cbr1-like_FAD-bd_dom"/>
</dbReference>
<evidence type="ECO:0000256" key="5">
    <source>
        <dbReference type="ARBA" id="ARBA00022723"/>
    </source>
</evidence>
<dbReference type="InterPro" id="IPR023455">
    <property type="entry name" value="Dihydroorotate_DHASE_ETsu"/>
</dbReference>
<dbReference type="HAMAP" id="MF_01211">
    <property type="entry name" value="DHODB_Fe_S_bind"/>
    <property type="match status" value="1"/>
</dbReference>
<dbReference type="GO" id="GO:0016491">
    <property type="term" value="F:oxidoreductase activity"/>
    <property type="evidence" value="ECO:0007669"/>
    <property type="project" value="InterPro"/>
</dbReference>
<comment type="caution">
    <text evidence="11">Lacks conserved residue(s) required for the propagation of feature annotation.</text>
</comment>
<dbReference type="PIRSF" id="PIRSF006816">
    <property type="entry name" value="Cyc3_hyd_g"/>
    <property type="match status" value="1"/>
</dbReference>
<evidence type="ECO:0000256" key="6">
    <source>
        <dbReference type="ARBA" id="ARBA00022827"/>
    </source>
</evidence>
<dbReference type="HOGENOM" id="CLU_003827_1_2_9"/>
<accession>B1INE3</accession>
<evidence type="ECO:0000256" key="11">
    <source>
        <dbReference type="HAMAP-Rule" id="MF_01211"/>
    </source>
</evidence>
<feature type="domain" description="FAD-binding FR-type" evidence="14">
    <location>
        <begin position="7"/>
        <end position="101"/>
    </location>
</feature>
<dbReference type="InterPro" id="IPR050353">
    <property type="entry name" value="PyrK_electron_transfer"/>
</dbReference>
<feature type="binding site" evidence="11 13">
    <location>
        <position position="220"/>
    </location>
    <ligand>
        <name>[2Fe-2S] cluster</name>
        <dbReference type="ChEBI" id="CHEBI:190135"/>
    </ligand>
</feature>
<comment type="cofactor">
    <cofactor evidence="11 12">
        <name>FAD</name>
        <dbReference type="ChEBI" id="CHEBI:57692"/>
    </cofactor>
    <text evidence="11 12">Binds 1 FAD per subunit.</text>
</comment>
<evidence type="ECO:0000256" key="13">
    <source>
        <dbReference type="PIRSR" id="PIRSR006816-2"/>
    </source>
</evidence>
<keyword evidence="7 11" id="KW-0665">Pyrimidine biosynthesis</keyword>
<dbReference type="Gene3D" id="2.10.240.10">
    <property type="entry name" value="Dihydroorotate dehydrogenase, electron transfer subunit"/>
    <property type="match status" value="1"/>
</dbReference>
<feature type="binding site" evidence="11 13">
    <location>
        <position position="215"/>
    </location>
    <ligand>
        <name>[2Fe-2S] cluster</name>
        <dbReference type="ChEBI" id="CHEBI:190135"/>
    </ligand>
</feature>
<dbReference type="InterPro" id="IPR039261">
    <property type="entry name" value="FNR_nucleotide-bd"/>
</dbReference>
<comment type="cofactor">
    <cofactor evidence="11">
        <name>[2Fe-2S] cluster</name>
        <dbReference type="ChEBI" id="CHEBI:190135"/>
    </cofactor>
    <text evidence="11">Binds 1 [2Fe-2S] cluster per subunit.</text>
</comment>
<dbReference type="GO" id="GO:0046872">
    <property type="term" value="F:metal ion binding"/>
    <property type="evidence" value="ECO:0007669"/>
    <property type="project" value="UniProtKB-KW"/>
</dbReference>
<feature type="binding site" evidence="11 12">
    <location>
        <begin position="76"/>
        <end position="77"/>
    </location>
    <ligand>
        <name>FAD</name>
        <dbReference type="ChEBI" id="CHEBI:57692"/>
    </ligand>
</feature>
<organism evidence="15 16">
    <name type="scientific">Clostridium botulinum (strain Okra / Type B1)</name>
    <dbReference type="NCBI Taxonomy" id="498213"/>
    <lineage>
        <taxon>Bacteria</taxon>
        <taxon>Bacillati</taxon>
        <taxon>Bacillota</taxon>
        <taxon>Clostridia</taxon>
        <taxon>Eubacteriales</taxon>
        <taxon>Clostridiaceae</taxon>
        <taxon>Clostridium</taxon>
    </lineage>
</organism>
<evidence type="ECO:0000259" key="14">
    <source>
        <dbReference type="PROSITE" id="PS51384"/>
    </source>
</evidence>
<dbReference type="Gene3D" id="3.40.50.80">
    <property type="entry name" value="Nucleotide-binding domain of ferredoxin-NADP reductase (FNR) module"/>
    <property type="match status" value="1"/>
</dbReference>
<evidence type="ECO:0000256" key="8">
    <source>
        <dbReference type="ARBA" id="ARBA00022982"/>
    </source>
</evidence>
<name>B1INE3_CLOBK</name>
<comment type="cofactor">
    <cofactor evidence="13">
        <name>[2Fe-2S] cluster</name>
        <dbReference type="ChEBI" id="CHEBI:190135"/>
    </cofactor>
    <text evidence="13">Binds 1 [2Fe-2S] cluster per subunit.</text>
</comment>
<evidence type="ECO:0000256" key="9">
    <source>
        <dbReference type="ARBA" id="ARBA00023004"/>
    </source>
</evidence>
<dbReference type="EMBL" id="CP000939">
    <property type="protein sequence ID" value="ACA45288.1"/>
    <property type="molecule type" value="Genomic_DNA"/>
</dbReference>
<keyword evidence="5 11" id="KW-0479">Metal-binding</keyword>
<feature type="binding site" evidence="11 13">
    <location>
        <position position="235"/>
    </location>
    <ligand>
        <name>[2Fe-2S] cluster</name>
        <dbReference type="ChEBI" id="CHEBI:190135"/>
    </ligand>
</feature>
<evidence type="ECO:0000256" key="7">
    <source>
        <dbReference type="ARBA" id="ARBA00022975"/>
    </source>
</evidence>
<dbReference type="PANTHER" id="PTHR43513">
    <property type="entry name" value="DIHYDROOROTATE DEHYDROGENASE B (NAD(+)), ELECTRON TRANSFER SUBUNIT"/>
    <property type="match status" value="1"/>
</dbReference>
<comment type="subunit">
    <text evidence="11">Heterotetramer of 2 PyrK and 2 PyrD type B subunits.</text>
</comment>
<dbReference type="InterPro" id="IPR017927">
    <property type="entry name" value="FAD-bd_FR_type"/>
</dbReference>
<dbReference type="Gene3D" id="2.40.30.10">
    <property type="entry name" value="Translation factors"/>
    <property type="match status" value="1"/>
</dbReference>
<dbReference type="Pfam" id="PF00970">
    <property type="entry name" value="FAD_binding_6"/>
    <property type="match status" value="1"/>
</dbReference>
<evidence type="ECO:0000256" key="2">
    <source>
        <dbReference type="ARBA" id="ARBA00022448"/>
    </source>
</evidence>
<feature type="binding site" evidence="11 12">
    <location>
        <begin position="54"/>
        <end position="57"/>
    </location>
    <ligand>
        <name>FAD</name>
        <dbReference type="ChEBI" id="CHEBI:57692"/>
    </ligand>
</feature>
<proteinExistence type="inferred from homology"/>
<comment type="similarity">
    <text evidence="1 11">Belongs to the PyrK family.</text>
</comment>
<evidence type="ECO:0000256" key="3">
    <source>
        <dbReference type="ARBA" id="ARBA00022630"/>
    </source>
</evidence>
<dbReference type="GO" id="GO:0051537">
    <property type="term" value="F:2 iron, 2 sulfur cluster binding"/>
    <property type="evidence" value="ECO:0007669"/>
    <property type="project" value="UniProtKB-KW"/>
</dbReference>
<dbReference type="GO" id="GO:0009055">
    <property type="term" value="F:electron transfer activity"/>
    <property type="evidence" value="ECO:0007669"/>
    <property type="project" value="UniProtKB-UniRule"/>
</dbReference>
<keyword evidence="2 11" id="KW-0813">Transport</keyword>
<sequence length="252" mass="28348">MVCKINSKTFKVKVIENKSISTGIFKMTLEGAFKGRPGQFYMIRAWQDEPILWRPISIHDINDNSIEFLYKLEGRGTKILSKIKLEEEVEIMGPLGNGFDLEKIKGKIAIVTGGIGIAPMNYLIKSMKNIDMDIYAGFRDEVYCIEDFNNLVDKVVAVTEDGSSGEKGYVTDYFHPEDYDLVLCCGPEIMMNKVILMCREKKIALYVSMEKRMACGIGACLVCTCKTKFGNKRTCKDGPVFKGEDILLKGDI</sequence>
<keyword evidence="8 11" id="KW-0249">Electron transport</keyword>
<keyword evidence="9 11" id="KW-0408">Iron</keyword>
<dbReference type="Pfam" id="PF10418">
    <property type="entry name" value="DHODB_Fe-S_bind"/>
    <property type="match status" value="1"/>
</dbReference>
<dbReference type="UniPathway" id="UPA00070">
    <property type="reaction ID" value="UER00945"/>
</dbReference>
<keyword evidence="10 11" id="KW-0411">Iron-sulfur</keyword>
<keyword evidence="4 11" id="KW-0001">2Fe-2S</keyword>
<dbReference type="AlphaFoldDB" id="B1INE3"/>
<feature type="binding site" evidence="11 13">
    <location>
        <position position="223"/>
    </location>
    <ligand>
        <name>[2Fe-2S] cluster</name>
        <dbReference type="ChEBI" id="CHEBI:190135"/>
    </ligand>
</feature>
<evidence type="ECO:0000313" key="15">
    <source>
        <dbReference type="EMBL" id="ACA45288.1"/>
    </source>
</evidence>
<evidence type="ECO:0000313" key="16">
    <source>
        <dbReference type="Proteomes" id="UP000008541"/>
    </source>
</evidence>
<gene>
    <name evidence="11 15" type="primary">pyrK</name>
    <name evidence="15" type="ordered locus">CLD_1294</name>
</gene>
<reference evidence="15 16" key="1">
    <citation type="journal article" date="2007" name="PLoS ONE">
        <title>Analysis of the neurotoxin complex genes in Clostridium botulinum A1-A4 and B1 strains: BoNT/A3, /Ba4 and /B1 clusters are located within plasmids.</title>
        <authorList>
            <person name="Smith T.J."/>
            <person name="Hill K.K."/>
            <person name="Foley B.T."/>
            <person name="Detter J.C."/>
            <person name="Munk A.C."/>
            <person name="Bruce D.C."/>
            <person name="Doggett N.A."/>
            <person name="Smith L.A."/>
            <person name="Marks J.D."/>
            <person name="Xie G."/>
            <person name="Brettin T.S."/>
        </authorList>
    </citation>
    <scope>NUCLEOTIDE SEQUENCE [LARGE SCALE GENOMIC DNA]</scope>
    <source>
        <strain evidence="16">Okra / Type B1</strain>
    </source>
</reference>
<keyword evidence="6 11" id="KW-0274">FAD</keyword>
<comment type="pathway">
    <text evidence="11">Pyrimidine metabolism; UMP biosynthesis via de novo pathway; orotate from (S)-dihydroorotate (NAD(+) route): step 1/1.</text>
</comment>
<dbReference type="InterPro" id="IPR019480">
    <property type="entry name" value="Dihydroorotate_DH_Fe-S-bd"/>
</dbReference>
<dbReference type="NCBIfam" id="NF000798">
    <property type="entry name" value="PRK00054.1-3"/>
    <property type="match status" value="1"/>
</dbReference>
<dbReference type="PANTHER" id="PTHR43513:SF3">
    <property type="entry name" value="DIHYDROOROTATE DEHYDROGENASE B (NAD(+)), ELECTRON TRANSFER SUBUNIT-RELATED"/>
    <property type="match status" value="1"/>
</dbReference>